<organism evidence="4">
    <name type="scientific">Anisakis simplex</name>
    <name type="common">Herring worm</name>
    <dbReference type="NCBI Taxonomy" id="6269"/>
    <lineage>
        <taxon>Eukaryota</taxon>
        <taxon>Metazoa</taxon>
        <taxon>Ecdysozoa</taxon>
        <taxon>Nematoda</taxon>
        <taxon>Chromadorea</taxon>
        <taxon>Rhabditida</taxon>
        <taxon>Spirurina</taxon>
        <taxon>Ascaridomorpha</taxon>
        <taxon>Ascaridoidea</taxon>
        <taxon>Anisakidae</taxon>
        <taxon>Anisakis</taxon>
        <taxon>Anisakis simplex complex</taxon>
    </lineage>
</organism>
<reference evidence="4" key="1">
    <citation type="submission" date="2017-02" db="UniProtKB">
        <authorList>
            <consortium name="WormBaseParasite"/>
        </authorList>
    </citation>
    <scope>IDENTIFICATION</scope>
</reference>
<evidence type="ECO:0000313" key="2">
    <source>
        <dbReference type="EMBL" id="VDK53314.1"/>
    </source>
</evidence>
<dbReference type="EMBL" id="UYRR01031925">
    <property type="protein sequence ID" value="VDK53314.1"/>
    <property type="molecule type" value="Genomic_DNA"/>
</dbReference>
<reference evidence="2 3" key="2">
    <citation type="submission" date="2018-11" db="EMBL/GenBank/DDBJ databases">
        <authorList>
            <consortium name="Pathogen Informatics"/>
        </authorList>
    </citation>
    <scope>NUCLEOTIDE SEQUENCE [LARGE SCALE GENOMIC DNA]</scope>
</reference>
<evidence type="ECO:0000313" key="4">
    <source>
        <dbReference type="WBParaSite" id="ASIM_0001536701-mRNA-1"/>
    </source>
</evidence>
<proteinExistence type="predicted"/>
<gene>
    <name evidence="2" type="ORF">ASIM_LOCUS14777</name>
</gene>
<feature type="region of interest" description="Disordered" evidence="1">
    <location>
        <begin position="53"/>
        <end position="75"/>
    </location>
</feature>
<dbReference type="AlphaFoldDB" id="A0A0M3K335"/>
<evidence type="ECO:0000256" key="1">
    <source>
        <dbReference type="SAM" id="MobiDB-lite"/>
    </source>
</evidence>
<sequence>MEYFKNILVKMLFLNSDSFKYATDCERESDYSVEGLVQSIEALPCCNAGIDEESSSDFDDKYDNTNNKSNLSPKIDETSIELPPVRELYNEGQLSPTDRDMIRPLLIDDAQQKLQQSLIRSLRDESSAEQLEAIVGTAQLVERFGCVFIS</sequence>
<evidence type="ECO:0000313" key="3">
    <source>
        <dbReference type="Proteomes" id="UP000267096"/>
    </source>
</evidence>
<name>A0A0M3K335_ANISI</name>
<accession>A0A0M3K335</accession>
<dbReference type="Proteomes" id="UP000267096">
    <property type="component" value="Unassembled WGS sequence"/>
</dbReference>
<keyword evidence="3" id="KW-1185">Reference proteome</keyword>
<protein>
    <submittedName>
        <fullName evidence="2 4">Uncharacterized protein</fullName>
    </submittedName>
</protein>
<dbReference type="WBParaSite" id="ASIM_0001536701-mRNA-1">
    <property type="protein sequence ID" value="ASIM_0001536701-mRNA-1"/>
    <property type="gene ID" value="ASIM_0001536701"/>
</dbReference>